<dbReference type="PANTHER" id="PTHR10795">
    <property type="entry name" value="PROPROTEIN CONVERTASE SUBTILISIN/KEXIN"/>
    <property type="match status" value="1"/>
</dbReference>
<protein>
    <recommendedName>
        <fullName evidence="4">Peptidase S8/S53 domain-containing protein</fullName>
    </recommendedName>
</protein>
<dbReference type="PROSITE" id="PS51892">
    <property type="entry name" value="SUBTILASE"/>
    <property type="match status" value="1"/>
</dbReference>
<sequence length="124" mass="13232">MYLQPDIAAPGTAILAAWRANDTEVVLAGHEPPLFNFLSGTSVSSRHVSAIAAILKSENRTWSPSAIKSAIMTTPVHESNLKSPMLINSAYGNFLATPYDFGAGVATISRSLKPGLVYETENQV</sequence>
<evidence type="ECO:0000256" key="2">
    <source>
        <dbReference type="ARBA" id="ARBA00022729"/>
    </source>
</evidence>
<dbReference type="EMBL" id="JAJAGQ010000019">
    <property type="protein sequence ID" value="KAJ8534542.1"/>
    <property type="molecule type" value="Genomic_DNA"/>
</dbReference>
<reference evidence="6" key="1">
    <citation type="journal article" date="2023" name="Proc. Natl. Acad. Sci. U.S.A.">
        <title>Genomic and structural basis for evolution of tropane alkaloid biosynthesis.</title>
        <authorList>
            <person name="Wanga Y.-J."/>
            <person name="Taina T."/>
            <person name="Yua J.-Y."/>
            <person name="Lia J."/>
            <person name="Xua B."/>
            <person name="Chenc J."/>
            <person name="D'Auriad J.C."/>
            <person name="Huanga J.-P."/>
            <person name="Huanga S.-X."/>
        </authorList>
    </citation>
    <scope>NUCLEOTIDE SEQUENCE [LARGE SCALE GENOMIC DNA]</scope>
    <source>
        <strain evidence="6">cv. KIB-2019</strain>
    </source>
</reference>
<dbReference type="GO" id="GO:0004252">
    <property type="term" value="F:serine-type endopeptidase activity"/>
    <property type="evidence" value="ECO:0007669"/>
    <property type="project" value="InterPro"/>
</dbReference>
<comment type="caution">
    <text evidence="5">The sequence shown here is derived from an EMBL/GenBank/DDBJ whole genome shotgun (WGS) entry which is preliminary data.</text>
</comment>
<evidence type="ECO:0000259" key="4">
    <source>
        <dbReference type="Pfam" id="PF00082"/>
    </source>
</evidence>
<keyword evidence="6" id="KW-1185">Reference proteome</keyword>
<name>A0A9Q1QYN3_9SOLA</name>
<feature type="domain" description="Peptidase S8/S53" evidence="4">
    <location>
        <begin position="3"/>
        <end position="79"/>
    </location>
</feature>
<proteinExistence type="inferred from homology"/>
<evidence type="ECO:0000256" key="1">
    <source>
        <dbReference type="ARBA" id="ARBA00011073"/>
    </source>
</evidence>
<comment type="similarity">
    <text evidence="1 3">Belongs to the peptidase S8 family.</text>
</comment>
<dbReference type="InterPro" id="IPR036852">
    <property type="entry name" value="Peptidase_S8/S53_dom_sf"/>
</dbReference>
<dbReference type="OrthoDB" id="1305404at2759"/>
<organism evidence="5 6">
    <name type="scientific">Anisodus acutangulus</name>
    <dbReference type="NCBI Taxonomy" id="402998"/>
    <lineage>
        <taxon>Eukaryota</taxon>
        <taxon>Viridiplantae</taxon>
        <taxon>Streptophyta</taxon>
        <taxon>Embryophyta</taxon>
        <taxon>Tracheophyta</taxon>
        <taxon>Spermatophyta</taxon>
        <taxon>Magnoliopsida</taxon>
        <taxon>eudicotyledons</taxon>
        <taxon>Gunneridae</taxon>
        <taxon>Pentapetalae</taxon>
        <taxon>asterids</taxon>
        <taxon>lamiids</taxon>
        <taxon>Solanales</taxon>
        <taxon>Solanaceae</taxon>
        <taxon>Solanoideae</taxon>
        <taxon>Hyoscyameae</taxon>
        <taxon>Anisodus</taxon>
    </lineage>
</organism>
<evidence type="ECO:0000313" key="5">
    <source>
        <dbReference type="EMBL" id="KAJ8534542.1"/>
    </source>
</evidence>
<gene>
    <name evidence="5" type="ORF">K7X08_016270</name>
</gene>
<dbReference type="AlphaFoldDB" id="A0A9Q1QYN3"/>
<dbReference type="Pfam" id="PF00082">
    <property type="entry name" value="Peptidase_S8"/>
    <property type="match status" value="1"/>
</dbReference>
<comment type="caution">
    <text evidence="3">Lacks conserved residue(s) required for the propagation of feature annotation.</text>
</comment>
<dbReference type="Gene3D" id="3.40.50.200">
    <property type="entry name" value="Peptidase S8/S53 domain"/>
    <property type="match status" value="1"/>
</dbReference>
<evidence type="ECO:0000256" key="3">
    <source>
        <dbReference type="PROSITE-ProRule" id="PRU01240"/>
    </source>
</evidence>
<dbReference type="InterPro" id="IPR000209">
    <property type="entry name" value="Peptidase_S8/S53_dom"/>
</dbReference>
<dbReference type="InterPro" id="IPR045051">
    <property type="entry name" value="SBT"/>
</dbReference>
<dbReference type="Proteomes" id="UP001152561">
    <property type="component" value="Unassembled WGS sequence"/>
</dbReference>
<evidence type="ECO:0000313" key="6">
    <source>
        <dbReference type="Proteomes" id="UP001152561"/>
    </source>
</evidence>
<dbReference type="SUPFAM" id="SSF52743">
    <property type="entry name" value="Subtilisin-like"/>
    <property type="match status" value="1"/>
</dbReference>
<keyword evidence="2" id="KW-0732">Signal</keyword>
<dbReference type="GO" id="GO:0006508">
    <property type="term" value="P:proteolysis"/>
    <property type="evidence" value="ECO:0007669"/>
    <property type="project" value="InterPro"/>
</dbReference>
<accession>A0A9Q1QYN3</accession>